<evidence type="ECO:0000313" key="1">
    <source>
        <dbReference type="EMBL" id="MCD9880410.1"/>
    </source>
</evidence>
<dbReference type="Proteomes" id="UP001108029">
    <property type="component" value="Unassembled WGS sequence"/>
</dbReference>
<proteinExistence type="predicted"/>
<keyword evidence="2" id="KW-1185">Reference proteome</keyword>
<name>A0A9Q3ZFB5_9ACTN</name>
<sequence length="164" mass="18153">MVAVDNATAAELLGRPVSSGDETMRRLVHVLSRSLAAEGISGDLIDILEDVFRDRPDPSPGDHGCKLDGLLVRFGLPLPRRQRRPKSAVPLSEDEAARITDRFNRATAQLVQVLPHRVGWYPTEQVCRLFALRDARPAPDQVLSHLRRYALAIVDILDLMGDDG</sequence>
<comment type="caution">
    <text evidence="1">The sequence shown here is derived from an EMBL/GenBank/DDBJ whole genome shotgun (WGS) entry which is preliminary data.</text>
</comment>
<organism evidence="1 2">
    <name type="scientific">Streptomyces guryensis</name>
    <dbReference type="NCBI Taxonomy" id="2886947"/>
    <lineage>
        <taxon>Bacteria</taxon>
        <taxon>Bacillati</taxon>
        <taxon>Actinomycetota</taxon>
        <taxon>Actinomycetes</taxon>
        <taxon>Kitasatosporales</taxon>
        <taxon>Streptomycetaceae</taxon>
        <taxon>Streptomyces</taxon>
    </lineage>
</organism>
<accession>A0A9Q3ZFB5</accession>
<gene>
    <name evidence="1" type="ORF">LJ657_44040</name>
</gene>
<evidence type="ECO:0000313" key="2">
    <source>
        <dbReference type="Proteomes" id="UP001108029"/>
    </source>
</evidence>
<reference evidence="1" key="1">
    <citation type="submission" date="2021-12" db="EMBL/GenBank/DDBJ databases">
        <authorList>
            <person name="Lee J.-H."/>
            <person name="Kim S.-B."/>
        </authorList>
    </citation>
    <scope>NUCLEOTIDE SEQUENCE</scope>
    <source>
        <strain evidence="1">NR30</strain>
    </source>
</reference>
<dbReference type="EMBL" id="JAJSBI010000039">
    <property type="protein sequence ID" value="MCD9880410.1"/>
    <property type="molecule type" value="Genomic_DNA"/>
</dbReference>
<dbReference type="AlphaFoldDB" id="A0A9Q3ZFB5"/>
<protein>
    <submittedName>
        <fullName evidence="1">Uncharacterized protein</fullName>
    </submittedName>
</protein>
<dbReference type="RefSeq" id="WP_232655345.1">
    <property type="nucleotide sequence ID" value="NZ_JAJSBI010000039.1"/>
</dbReference>